<sequence length="265" mass="28699">MTPGELSPLPPLLAIDEPPAYGAVNPDGTAPLVLLCEHAALRIPRKLGDLGLSEAERRRHIGWDIGAMALALGLSDALDASLFHTNYSRLVVDCNRETGNPGQVPERSEATAVPGNIGLAPRARRQRIETLFSPFHAAVSRRLDRMQAQGLRPLVVGVHSFNPVYHEVARPWDVGVLYAGARDFAAGLMAGLRAQGPELTIGDNEPYRIDHDDYTVPFHGEARGLPAVLIEVRNDLIADHAGVALWTHRLAHCLRPLLPGHGVLP</sequence>
<dbReference type="Gene3D" id="3.40.630.40">
    <property type="entry name" value="Zn-dependent exopeptidases"/>
    <property type="match status" value="1"/>
</dbReference>
<dbReference type="InterPro" id="IPR007709">
    <property type="entry name" value="N-FG_amidohydro"/>
</dbReference>
<keyword evidence="2" id="KW-1185">Reference proteome</keyword>
<dbReference type="RefSeq" id="WP_377833246.1">
    <property type="nucleotide sequence ID" value="NZ_JBHRSK010000007.1"/>
</dbReference>
<dbReference type="Pfam" id="PF05013">
    <property type="entry name" value="FGase"/>
    <property type="match status" value="1"/>
</dbReference>
<comment type="caution">
    <text evidence="1">The sequence shown here is derived from an EMBL/GenBank/DDBJ whole genome shotgun (WGS) entry which is preliminary data.</text>
</comment>
<dbReference type="SUPFAM" id="SSF53187">
    <property type="entry name" value="Zn-dependent exopeptidases"/>
    <property type="match status" value="1"/>
</dbReference>
<dbReference type="EMBL" id="JBHRSK010000007">
    <property type="protein sequence ID" value="MFC2968546.1"/>
    <property type="molecule type" value="Genomic_DNA"/>
</dbReference>
<evidence type="ECO:0000313" key="2">
    <source>
        <dbReference type="Proteomes" id="UP001595443"/>
    </source>
</evidence>
<dbReference type="Proteomes" id="UP001595443">
    <property type="component" value="Unassembled WGS sequence"/>
</dbReference>
<gene>
    <name evidence="1" type="ORF">ACFOES_10605</name>
</gene>
<dbReference type="PIRSF" id="PIRSF029730">
    <property type="entry name" value="UCP029730"/>
    <property type="match status" value="1"/>
</dbReference>
<proteinExistence type="predicted"/>
<accession>A0ABV7AI25</accession>
<evidence type="ECO:0000313" key="1">
    <source>
        <dbReference type="EMBL" id="MFC2968546.1"/>
    </source>
</evidence>
<organism evidence="1 2">
    <name type="scientific">Acidimangrovimonas pyrenivorans</name>
    <dbReference type="NCBI Taxonomy" id="2030798"/>
    <lineage>
        <taxon>Bacteria</taxon>
        <taxon>Pseudomonadati</taxon>
        <taxon>Pseudomonadota</taxon>
        <taxon>Alphaproteobacteria</taxon>
        <taxon>Rhodobacterales</taxon>
        <taxon>Paracoccaceae</taxon>
        <taxon>Acidimangrovimonas</taxon>
    </lineage>
</organism>
<protein>
    <submittedName>
        <fullName evidence="1">N-formylglutamate amidohydrolase</fullName>
    </submittedName>
</protein>
<dbReference type="InterPro" id="IPR011227">
    <property type="entry name" value="UCP029730"/>
</dbReference>
<name>A0ABV7AI25_9RHOB</name>
<reference evidence="2" key="1">
    <citation type="journal article" date="2019" name="Int. J. Syst. Evol. Microbiol.">
        <title>The Global Catalogue of Microorganisms (GCM) 10K type strain sequencing project: providing services to taxonomists for standard genome sequencing and annotation.</title>
        <authorList>
            <consortium name="The Broad Institute Genomics Platform"/>
            <consortium name="The Broad Institute Genome Sequencing Center for Infectious Disease"/>
            <person name="Wu L."/>
            <person name="Ma J."/>
        </authorList>
    </citation>
    <scope>NUCLEOTIDE SEQUENCE [LARGE SCALE GENOMIC DNA]</scope>
    <source>
        <strain evidence="2">KCTC 62192</strain>
    </source>
</reference>